<dbReference type="GO" id="GO:0061630">
    <property type="term" value="F:ubiquitin protein ligase activity"/>
    <property type="evidence" value="ECO:0007669"/>
    <property type="project" value="UniProtKB-EC"/>
</dbReference>
<feature type="region of interest" description="Disordered" evidence="13">
    <location>
        <begin position="1176"/>
        <end position="1197"/>
    </location>
</feature>
<evidence type="ECO:0000256" key="13">
    <source>
        <dbReference type="SAM" id="MobiDB-lite"/>
    </source>
</evidence>
<reference evidence="16 17" key="1">
    <citation type="submission" date="2024-10" db="EMBL/GenBank/DDBJ databases">
        <title>Updated reference genomes for cyclostephanoid diatoms.</title>
        <authorList>
            <person name="Roberts W.R."/>
            <person name="Alverson A.J."/>
        </authorList>
    </citation>
    <scope>NUCLEOTIDE SEQUENCE [LARGE SCALE GENOMIC DNA]</scope>
    <source>
        <strain evidence="16 17">AJA010-31</strain>
    </source>
</reference>
<protein>
    <recommendedName>
        <fullName evidence="4">RING-type E3 ubiquitin transferase</fullName>
        <ecNumber evidence="4">2.3.2.27</ecNumber>
    </recommendedName>
</protein>
<dbReference type="InterPro" id="IPR011016">
    <property type="entry name" value="Znf_RING-CH"/>
</dbReference>
<keyword evidence="9" id="KW-0833">Ubl conjugation pathway</keyword>
<evidence type="ECO:0000256" key="4">
    <source>
        <dbReference type="ARBA" id="ARBA00012483"/>
    </source>
</evidence>
<feature type="compositionally biased region" description="Basic and acidic residues" evidence="13">
    <location>
        <begin position="266"/>
        <end position="275"/>
    </location>
</feature>
<feature type="transmembrane region" description="Helical" evidence="14">
    <location>
        <begin position="1122"/>
        <end position="1141"/>
    </location>
</feature>
<evidence type="ECO:0000256" key="3">
    <source>
        <dbReference type="ARBA" id="ARBA00004906"/>
    </source>
</evidence>
<dbReference type="Pfam" id="PF12906">
    <property type="entry name" value="RINGv"/>
    <property type="match status" value="1"/>
</dbReference>
<feature type="transmembrane region" description="Helical" evidence="14">
    <location>
        <begin position="1081"/>
        <end position="1102"/>
    </location>
</feature>
<dbReference type="SMART" id="SM00744">
    <property type="entry name" value="RINGv"/>
    <property type="match status" value="1"/>
</dbReference>
<evidence type="ECO:0000256" key="11">
    <source>
        <dbReference type="ARBA" id="ARBA00022989"/>
    </source>
</evidence>
<feature type="transmembrane region" description="Helical" evidence="14">
    <location>
        <begin position="180"/>
        <end position="201"/>
    </location>
</feature>
<keyword evidence="10" id="KW-0862">Zinc</keyword>
<dbReference type="PROSITE" id="PS51292">
    <property type="entry name" value="ZF_RING_CH"/>
    <property type="match status" value="1"/>
</dbReference>
<dbReference type="Proteomes" id="UP001530400">
    <property type="component" value="Unassembled WGS sequence"/>
</dbReference>
<evidence type="ECO:0000256" key="8">
    <source>
        <dbReference type="ARBA" id="ARBA00022771"/>
    </source>
</evidence>
<feature type="compositionally biased region" description="Polar residues" evidence="13">
    <location>
        <begin position="1187"/>
        <end position="1197"/>
    </location>
</feature>
<keyword evidence="17" id="KW-1185">Reference proteome</keyword>
<comment type="catalytic activity">
    <reaction evidence="1">
        <text>S-ubiquitinyl-[E2 ubiquitin-conjugating enzyme]-L-cysteine + [acceptor protein]-L-lysine = [E2 ubiquitin-conjugating enzyme]-L-cysteine + N(6)-ubiquitinyl-[acceptor protein]-L-lysine.</text>
        <dbReference type="EC" id="2.3.2.27"/>
    </reaction>
</comment>
<feature type="transmembrane region" description="Helical" evidence="14">
    <location>
        <begin position="523"/>
        <end position="543"/>
    </location>
</feature>
<evidence type="ECO:0000256" key="6">
    <source>
        <dbReference type="ARBA" id="ARBA00022692"/>
    </source>
</evidence>
<keyword evidence="5" id="KW-0808">Transferase</keyword>
<accession>A0ABD3QR52</accession>
<evidence type="ECO:0000256" key="14">
    <source>
        <dbReference type="SAM" id="Phobius"/>
    </source>
</evidence>
<feature type="region of interest" description="Disordered" evidence="13">
    <location>
        <begin position="252"/>
        <end position="355"/>
    </location>
</feature>
<proteinExistence type="predicted"/>
<evidence type="ECO:0000256" key="5">
    <source>
        <dbReference type="ARBA" id="ARBA00022679"/>
    </source>
</evidence>
<evidence type="ECO:0000256" key="1">
    <source>
        <dbReference type="ARBA" id="ARBA00000900"/>
    </source>
</evidence>
<feature type="compositionally biased region" description="Basic and acidic residues" evidence="13">
    <location>
        <begin position="386"/>
        <end position="400"/>
    </location>
</feature>
<feature type="domain" description="RING-CH-type" evidence="15">
    <location>
        <begin position="11"/>
        <end position="103"/>
    </location>
</feature>
<feature type="transmembrane region" description="Helical" evidence="14">
    <location>
        <begin position="677"/>
        <end position="695"/>
    </location>
</feature>
<evidence type="ECO:0000256" key="10">
    <source>
        <dbReference type="ARBA" id="ARBA00022833"/>
    </source>
</evidence>
<feature type="transmembrane region" description="Helical" evidence="14">
    <location>
        <begin position="134"/>
        <end position="160"/>
    </location>
</feature>
<dbReference type="EC" id="2.3.2.27" evidence="4"/>
<dbReference type="InterPro" id="IPR013083">
    <property type="entry name" value="Znf_RING/FYVE/PHD"/>
</dbReference>
<feature type="region of interest" description="Disordered" evidence="13">
    <location>
        <begin position="381"/>
        <end position="400"/>
    </location>
</feature>
<dbReference type="PANTHER" id="PTHR13145">
    <property type="entry name" value="SSM4 PROTEIN"/>
    <property type="match status" value="1"/>
</dbReference>
<evidence type="ECO:0000313" key="17">
    <source>
        <dbReference type="Proteomes" id="UP001530400"/>
    </source>
</evidence>
<feature type="transmembrane region" description="Helical" evidence="14">
    <location>
        <begin position="619"/>
        <end position="639"/>
    </location>
</feature>
<evidence type="ECO:0000256" key="2">
    <source>
        <dbReference type="ARBA" id="ARBA00004141"/>
    </source>
</evidence>
<sequence length="1325" mass="148690">MADRFDHLNSDDEEEEEECRVCRGPAEEGRPLFKPCKCSGSIGLTHQDCLTSWLDVTRGDGKHFWPLSLMMLTIHLHVDTPTDKRISSFKGKCELCSTRFKFAPQYAPGAPDTIPPREVFLRLLRRFGAKWLPFAIRVCFVISLWFVVLPLGTSYIYHSWMVKPSAVPERWEYELIKRDVVGGAVIAIIIVFSFLSLMSFVEFLRFQWGGEGAGDGAAGQRRRNDVRGGDAPIEGEIDDIILPHEALIDAGFRRDPSGAKDTALVEPKEEFDSRGVNDGSRSPLEIADGLGTNNDDTWRTRRGLDPQQESDLDPAFIRRPSRNDTDVENPTNIVSEEDNNELQEENQNGAQSDDEDDFEAFLRAQEEQDLEQQVDMEAEMPPLPDIEFRPNRPPRDDARFEPQFEPLQPAFGQDPDDPDDAMDVEINLALDELLGLRGPVFAVIRNLLWLLVFNTAYIGIFALLPSSFGVAIYMVSTKLRLLQRTLDVLPGFESVANILVSLNDKSKETNLIFQPSDIGHIGLGYLTFACSVFFVQMVAYFTLRRGTDRPGEDSGRKKLLAAIDCSAAIVKVVVLLFIKMLVLPLSLGLCLDVATLPLFNRTVDDRIVFAGDDLFGSLALHWVTGITFMLLVTVSILQLREVAHPDILARVIRPQEPQPDLLGNLLQENAVTHTKRIMLSLGIYVALLTLHIWLPSRILLTNGLHKFLPFFQPKYWHIVMPQLQIPLELLLFHLCMLGVLEKYKNNIGWLQHHWLHFLGNVLGITDQILPREVIKFEHIGTLPVFTNAENSLKSSFKDEESPKSKSSTPTYQVHPLWNDLIAEQDSRKRENILSSHLSQSEQTVKSTFEDGQVRRDGKRILSAISHIRFPSPSSDVKRVVKTSDDSRSLLPTCIGRYRLKQSETSATIPSSSKQHLLVTIAPVIEVYQEVRGKLIPRPPEGWDDLGGGGAESQGRWAWDDEHLSKVEASVAARTPFFDKKNRKLINWAQFTAKMLMLLLVSWMAITLLLVAGLNAPLFIGHFTFHLLRIPGQCFHDPLAFAIGVAFLIPVIGCIAKVASSKPAGLLSWLRSFKPNESRSKTVLLLSFSTQWFALCPFLLGTLYNFFFAGFASMLQNDVGECLVTWGTGTLLLNSWAVMCYFRLFTKRFWADLTVGDVPANADGNQDAAAALRRRNDAARNNPRHNNQDTGEAASSWQGEDGAIGRCFTSFFTFVAGWEWDKLDEEAMLRNCVTPICRQLLVACLAPTIVTLHATSFYNAVAKTGKTFSGSSQRVNALFRILAISTSTIQFLTSSKAGLQKWFEAAHKIARDDRYLIGEILLNYSP</sequence>
<gene>
    <name evidence="16" type="ORF">ACHAWO_003549</name>
</gene>
<feature type="transmembrane region" description="Helical" evidence="14">
    <location>
        <begin position="447"/>
        <end position="475"/>
    </location>
</feature>
<feature type="transmembrane region" description="Helical" evidence="14">
    <location>
        <begin position="995"/>
        <end position="1019"/>
    </location>
</feature>
<comment type="caution">
    <text evidence="16">The sequence shown here is derived from an EMBL/GenBank/DDBJ whole genome shotgun (WGS) entry which is preliminary data.</text>
</comment>
<evidence type="ECO:0000259" key="15">
    <source>
        <dbReference type="PROSITE" id="PS51292"/>
    </source>
</evidence>
<keyword evidence="7" id="KW-0479">Metal-binding</keyword>
<name>A0ABD3QR52_9STRA</name>
<dbReference type="SUPFAM" id="SSF57850">
    <property type="entry name" value="RING/U-box"/>
    <property type="match status" value="1"/>
</dbReference>
<evidence type="ECO:0000256" key="12">
    <source>
        <dbReference type="ARBA" id="ARBA00023136"/>
    </source>
</evidence>
<keyword evidence="12 14" id="KW-0472">Membrane</keyword>
<comment type="pathway">
    <text evidence="3">Protein modification; protein ubiquitination.</text>
</comment>
<evidence type="ECO:0000256" key="9">
    <source>
        <dbReference type="ARBA" id="ARBA00022786"/>
    </source>
</evidence>
<keyword evidence="11 14" id="KW-1133">Transmembrane helix</keyword>
<keyword evidence="8" id="KW-0863">Zinc-finger</keyword>
<dbReference type="CDD" id="cd16702">
    <property type="entry name" value="RING_CH-C4HC3_MARCH6"/>
    <property type="match status" value="1"/>
</dbReference>
<evidence type="ECO:0000256" key="7">
    <source>
        <dbReference type="ARBA" id="ARBA00022723"/>
    </source>
</evidence>
<feature type="transmembrane region" description="Helical" evidence="14">
    <location>
        <begin position="715"/>
        <end position="740"/>
    </location>
</feature>
<feature type="compositionally biased region" description="Acidic residues" evidence="13">
    <location>
        <begin position="335"/>
        <end position="344"/>
    </location>
</feature>
<dbReference type="Gene3D" id="3.30.40.10">
    <property type="entry name" value="Zinc/RING finger domain, C3HC4 (zinc finger)"/>
    <property type="match status" value="1"/>
</dbReference>
<organism evidence="16 17">
    <name type="scientific">Cyclotella atomus</name>
    <dbReference type="NCBI Taxonomy" id="382360"/>
    <lineage>
        <taxon>Eukaryota</taxon>
        <taxon>Sar</taxon>
        <taxon>Stramenopiles</taxon>
        <taxon>Ochrophyta</taxon>
        <taxon>Bacillariophyta</taxon>
        <taxon>Coscinodiscophyceae</taxon>
        <taxon>Thalassiosirophycidae</taxon>
        <taxon>Stephanodiscales</taxon>
        <taxon>Stephanodiscaceae</taxon>
        <taxon>Cyclotella</taxon>
    </lineage>
</organism>
<dbReference type="GO" id="GO:0008270">
    <property type="term" value="F:zinc ion binding"/>
    <property type="evidence" value="ECO:0007669"/>
    <property type="project" value="UniProtKB-KW"/>
</dbReference>
<comment type="subcellular location">
    <subcellularLocation>
        <location evidence="2">Membrane</location>
        <topology evidence="2">Multi-pass membrane protein</topology>
    </subcellularLocation>
</comment>
<evidence type="ECO:0000313" key="16">
    <source>
        <dbReference type="EMBL" id="KAL3802917.1"/>
    </source>
</evidence>
<dbReference type="PANTHER" id="PTHR13145:SF0">
    <property type="entry name" value="E3 UBIQUITIN-PROTEIN LIGASE MARCHF6"/>
    <property type="match status" value="1"/>
</dbReference>
<keyword evidence="6 14" id="KW-0812">Transmembrane</keyword>
<dbReference type="GO" id="GO:0016020">
    <property type="term" value="C:membrane"/>
    <property type="evidence" value="ECO:0007669"/>
    <property type="project" value="UniProtKB-SubCell"/>
</dbReference>
<feature type="transmembrane region" description="Helical" evidence="14">
    <location>
        <begin position="1039"/>
        <end position="1060"/>
    </location>
</feature>
<dbReference type="EMBL" id="JALLPJ020000082">
    <property type="protein sequence ID" value="KAL3802917.1"/>
    <property type="molecule type" value="Genomic_DNA"/>
</dbReference>